<keyword evidence="2" id="KW-0521">NADP</keyword>
<dbReference type="GO" id="GO:0004030">
    <property type="term" value="F:aldehyde dehydrogenase [NAD(P)+] activity"/>
    <property type="evidence" value="ECO:0007669"/>
    <property type="project" value="InterPro"/>
</dbReference>
<dbReference type="GO" id="GO:0004777">
    <property type="term" value="F:succinate-semialdehyde dehydrogenase (NAD+) activity"/>
    <property type="evidence" value="ECO:0007669"/>
    <property type="project" value="TreeGrafter"/>
</dbReference>
<evidence type="ECO:0000256" key="5">
    <source>
        <dbReference type="RuleBase" id="RU003345"/>
    </source>
</evidence>
<protein>
    <submittedName>
        <fullName evidence="7">Succinate semialdehyde dehydrogenase [NAD(P)+] Sad</fullName>
    </submittedName>
</protein>
<evidence type="ECO:0000256" key="2">
    <source>
        <dbReference type="ARBA" id="ARBA00022857"/>
    </source>
</evidence>
<dbReference type="PROSITE" id="PS00687">
    <property type="entry name" value="ALDEHYDE_DEHYDR_GLU"/>
    <property type="match status" value="1"/>
</dbReference>
<gene>
    <name evidence="7" type="primary">sad</name>
    <name evidence="7" type="ORF">BN59_02562</name>
</gene>
<dbReference type="STRING" id="1034943.BN59_02562"/>
<dbReference type="InterPro" id="IPR029510">
    <property type="entry name" value="Ald_DH_CS_GLU"/>
</dbReference>
<dbReference type="Gene3D" id="3.40.309.10">
    <property type="entry name" value="Aldehyde Dehydrogenase, Chain A, domain 2"/>
    <property type="match status" value="1"/>
</dbReference>
<keyword evidence="8" id="KW-1185">Reference proteome</keyword>
<dbReference type="InterPro" id="IPR044148">
    <property type="entry name" value="ALDH_GabD1-like"/>
</dbReference>
<dbReference type="InterPro" id="IPR047110">
    <property type="entry name" value="GABD/Sad-like"/>
</dbReference>
<dbReference type="FunFam" id="3.40.605.10:FF:000012">
    <property type="entry name" value="NAD-dependent succinate-semialdehyde dehydrogenase"/>
    <property type="match status" value="1"/>
</dbReference>
<dbReference type="Pfam" id="PF00171">
    <property type="entry name" value="Aldedh"/>
    <property type="match status" value="1"/>
</dbReference>
<comment type="similarity">
    <text evidence="1 5">Belongs to the aldehyde dehydrogenase family.</text>
</comment>
<evidence type="ECO:0000313" key="8">
    <source>
        <dbReference type="Proteomes" id="UP000044071"/>
    </source>
</evidence>
<evidence type="ECO:0000313" key="7">
    <source>
        <dbReference type="EMBL" id="CDZ78252.1"/>
    </source>
</evidence>
<evidence type="ECO:0000259" key="6">
    <source>
        <dbReference type="Pfam" id="PF00171"/>
    </source>
</evidence>
<dbReference type="AlphaFoldDB" id="A0A078KYW0"/>
<sequence>MITFLGNEMIIRTVNPSTEAVLNEYVMMNDNEVAAHIDAAHLTFRVWRKTNFSQRKQAMLKLAGLLLEKKKDFAILIAQEMGKPIASGQAEVEKCARLCEHYAEKAESYLQSRTIETEMKKTMVCYQPLGVIFAIMPWNFPFWQVFRFAVPTLMAGNAAILKHAPVSTGTGNVIAELFLEAGFPEHLFQHFIVDNDLAAKVIANPHIAAVTLTGSERAGAIVAANAASYLKKAILELGGNDPYLVLEDADLDLAASCIVQSRLNNCGQVCIAAKRIIAVKSVRDVLIEKIQALMANYRMGDPLNANTNLGPMARDDLRKTLHDQVVKSIRLGADLIVGGEIPKGKGYYYPPTLLTNVRRGMPAFDEELFGPVIAVITANDESQAIQFANQSNYGLGAAVFTRDLARGEYIAQHEIEAGACFVNAFVASDPRVPFGGIKRSGYGRELSREGILEFVNTKTVAVR</sequence>
<keyword evidence="3 5" id="KW-0560">Oxidoreductase</keyword>
<dbReference type="InterPro" id="IPR015590">
    <property type="entry name" value="Aldehyde_DH_dom"/>
</dbReference>
<evidence type="ECO:0000256" key="1">
    <source>
        <dbReference type="ARBA" id="ARBA00009986"/>
    </source>
</evidence>
<dbReference type="FunFam" id="3.40.309.10:FF:000009">
    <property type="entry name" value="Aldehyde dehydrogenase A"/>
    <property type="match status" value="1"/>
</dbReference>
<dbReference type="Gene3D" id="3.40.605.10">
    <property type="entry name" value="Aldehyde Dehydrogenase, Chain A, domain 1"/>
    <property type="match status" value="1"/>
</dbReference>
<evidence type="ECO:0000256" key="4">
    <source>
        <dbReference type="PROSITE-ProRule" id="PRU10007"/>
    </source>
</evidence>
<dbReference type="Proteomes" id="UP000044071">
    <property type="component" value="Unassembled WGS sequence"/>
</dbReference>
<dbReference type="CDD" id="cd07100">
    <property type="entry name" value="ALDH_SSADH1_GabD1"/>
    <property type="match status" value="1"/>
</dbReference>
<accession>A0A078KYW0</accession>
<reference evidence="7 8" key="1">
    <citation type="submission" date="2014-06" db="EMBL/GenBank/DDBJ databases">
        <authorList>
            <person name="Urmite Genomes Urmite Genomes"/>
        </authorList>
    </citation>
    <scope>NUCLEOTIDE SEQUENCE [LARGE SCALE GENOMIC DNA]</scope>
</reference>
<dbReference type="PROSITE" id="PS00070">
    <property type="entry name" value="ALDEHYDE_DEHYDR_CYS"/>
    <property type="match status" value="1"/>
</dbReference>
<dbReference type="InterPro" id="IPR016162">
    <property type="entry name" value="Ald_DH_N"/>
</dbReference>
<dbReference type="PANTHER" id="PTHR43217:SF1">
    <property type="entry name" value="SUCCINATE SEMIALDEHYDE DEHYDROGENASE [NAD(P)+] SAD"/>
    <property type="match status" value="1"/>
</dbReference>
<dbReference type="SUPFAM" id="SSF53720">
    <property type="entry name" value="ALDH-like"/>
    <property type="match status" value="1"/>
</dbReference>
<organism evidence="7 8">
    <name type="scientific">Legionella massiliensis</name>
    <dbReference type="NCBI Taxonomy" id="1034943"/>
    <lineage>
        <taxon>Bacteria</taxon>
        <taxon>Pseudomonadati</taxon>
        <taxon>Pseudomonadota</taxon>
        <taxon>Gammaproteobacteria</taxon>
        <taxon>Legionellales</taxon>
        <taxon>Legionellaceae</taxon>
        <taxon>Legionella</taxon>
    </lineage>
</organism>
<dbReference type="PANTHER" id="PTHR43217">
    <property type="entry name" value="SUCCINATE SEMIALDEHYDE DEHYDROGENASE [NAD(P)+] SAD"/>
    <property type="match status" value="1"/>
</dbReference>
<dbReference type="eggNOG" id="COG1012">
    <property type="taxonomic scope" value="Bacteria"/>
</dbReference>
<dbReference type="EMBL" id="CCSB01000003">
    <property type="protein sequence ID" value="CDZ78252.1"/>
    <property type="molecule type" value="Genomic_DNA"/>
</dbReference>
<name>A0A078KYW0_9GAMM</name>
<feature type="active site" evidence="4">
    <location>
        <position position="236"/>
    </location>
</feature>
<dbReference type="InterPro" id="IPR016163">
    <property type="entry name" value="Ald_DH_C"/>
</dbReference>
<proteinExistence type="inferred from homology"/>
<dbReference type="InterPro" id="IPR016161">
    <property type="entry name" value="Ald_DH/histidinol_DH"/>
</dbReference>
<dbReference type="InterPro" id="IPR016160">
    <property type="entry name" value="Ald_DH_CS_CYS"/>
</dbReference>
<evidence type="ECO:0000256" key="3">
    <source>
        <dbReference type="ARBA" id="ARBA00023002"/>
    </source>
</evidence>
<feature type="domain" description="Aldehyde dehydrogenase" evidence="6">
    <location>
        <begin position="11"/>
        <end position="460"/>
    </location>
</feature>